<dbReference type="Gene3D" id="3.40.50.1000">
    <property type="entry name" value="HAD superfamily/HAD-like"/>
    <property type="match status" value="1"/>
</dbReference>
<evidence type="ECO:0000313" key="2">
    <source>
        <dbReference type="Proteomes" id="UP001055634"/>
    </source>
</evidence>
<proteinExistence type="predicted"/>
<accession>A0A9E7SQS5</accession>
<gene>
    <name evidence="1" type="ORF">GURKE_01880</name>
</gene>
<name>A0A9E7SQS5_9CAUD</name>
<dbReference type="InterPro" id="IPR023214">
    <property type="entry name" value="HAD_sf"/>
</dbReference>
<dbReference type="SUPFAM" id="SSF56784">
    <property type="entry name" value="HAD-like"/>
    <property type="match status" value="1"/>
</dbReference>
<dbReference type="Pfam" id="PF00702">
    <property type="entry name" value="Hydrolase"/>
    <property type="match status" value="1"/>
</dbReference>
<dbReference type="GO" id="GO:0016787">
    <property type="term" value="F:hydrolase activity"/>
    <property type="evidence" value="ECO:0007669"/>
    <property type="project" value="UniProtKB-KW"/>
</dbReference>
<dbReference type="InterPro" id="IPR036412">
    <property type="entry name" value="HAD-like_sf"/>
</dbReference>
<dbReference type="EMBL" id="ON529850">
    <property type="protein sequence ID" value="UTC28219.1"/>
    <property type="molecule type" value="Genomic_DNA"/>
</dbReference>
<dbReference type="Gene3D" id="1.10.150.400">
    <property type="match status" value="1"/>
</dbReference>
<organism evidence="1 2">
    <name type="scientific">Brevundimonas phage vB_BpoS-Gurke</name>
    <dbReference type="NCBI Taxonomy" id="2948599"/>
    <lineage>
        <taxon>Viruses</taxon>
        <taxon>Duplodnaviria</taxon>
        <taxon>Heunggongvirae</taxon>
        <taxon>Uroviricota</taxon>
        <taxon>Caudoviricetes</taxon>
        <taxon>Jeanschmidtviridae</taxon>
        <taxon>Kikimoravirus</taxon>
        <taxon>Kikimoravirus gurke</taxon>
    </lineage>
</organism>
<reference evidence="1" key="1">
    <citation type="submission" date="2022-04" db="EMBL/GenBank/DDBJ databases">
        <authorList>
            <person name="Friedrich I."/>
            <person name="Schneider D."/>
            <person name="Poehlein A."/>
            <person name="Hertel R."/>
            <person name="Daniel R."/>
        </authorList>
    </citation>
    <scope>NUCLEOTIDE SEQUENCE</scope>
</reference>
<evidence type="ECO:0000313" key="1">
    <source>
        <dbReference type="EMBL" id="UTC28219.1"/>
    </source>
</evidence>
<protein>
    <submittedName>
        <fullName evidence="1">Haloacid dehalogenase-like hydrolase</fullName>
    </submittedName>
</protein>
<sequence>MTKLISLDVWNTLLSSQPAYAEARDRLFEREFDLPLAQVKAIYRDHKDGADRAAEAFGEGLSSEEVYRKFHAALGLGSDYAWQRLRQGMEDAFEAYPPLMPDVTVNALHEAVERGYRLSIASNTNFIRGAILLRAVERAIDRSAFEFTLFSDEIGFSKPHEQVWNLLKFEARDRGIMPHEIIHVGDNPVCDGACTAHGLPHAFTANPTETASVIHRIISA</sequence>
<keyword evidence="2" id="KW-1185">Reference proteome</keyword>
<keyword evidence="1" id="KW-0378">Hydrolase</keyword>
<dbReference type="Proteomes" id="UP001055634">
    <property type="component" value="Segment"/>
</dbReference>